<organism evidence="1 2">
    <name type="scientific">Gordonia phage GordTnk2</name>
    <dbReference type="NCBI Taxonomy" id="1622192"/>
    <lineage>
        <taxon>Viruses</taxon>
        <taxon>Duplodnaviria</taxon>
        <taxon>Heunggongvirae</taxon>
        <taxon>Uroviricota</taxon>
        <taxon>Caudoviricetes</taxon>
        <taxon>Gordtnkvirus</taxon>
        <taxon>Gordtnkvirus gordtnk2</taxon>
    </lineage>
</organism>
<proteinExistence type="predicted"/>
<accession>A0A0E3T5S3</accession>
<evidence type="ECO:0000313" key="2">
    <source>
        <dbReference type="Proteomes" id="UP000033020"/>
    </source>
</evidence>
<protein>
    <submittedName>
        <fullName evidence="1">Uncharacterized protein</fullName>
    </submittedName>
</protein>
<dbReference type="KEGG" id="vg:26795108"/>
<name>A0A0E3T5S3_9CAUD</name>
<reference evidence="1 2" key="1">
    <citation type="journal article" date="2015" name="Sci. Rep.">
        <title>Bacteriophages of wastewater foaming-associated filamentous Gordonia reduce host levels in raw activated sludge.</title>
        <authorList>
            <person name="Liu M."/>
            <person name="Gill J.J."/>
            <person name="Young R."/>
            <person name="Summer E.J."/>
        </authorList>
    </citation>
    <scope>NUCLEOTIDE SEQUENCE [LARGE SCALE GENOMIC DNA]</scope>
</reference>
<dbReference type="GeneID" id="26795108"/>
<sequence>MNMTDGSNIPSDPNDPNYQFFIDPSDPEFFNKMNEYARINHNKQELENMRNQALNSVIDNWLQELLPRDMANLFLMLCMLNPYANDKKTITFMASKYQGRLEQRMHDAGMNVDPDYLIKFLLGFE</sequence>
<keyword evidence="2" id="KW-1185">Reference proteome</keyword>
<evidence type="ECO:0000313" key="1">
    <source>
        <dbReference type="EMBL" id="AKC02801.1"/>
    </source>
</evidence>
<dbReference type="RefSeq" id="YP_009223969.1">
    <property type="nucleotide sequence ID" value="NC_029074.1"/>
</dbReference>
<dbReference type="Proteomes" id="UP000033020">
    <property type="component" value="Segment"/>
</dbReference>
<gene>
    <name evidence="1" type="ORF">GordTnk2_61</name>
</gene>
<dbReference type="EMBL" id="KP790008">
    <property type="protein sequence ID" value="AKC02801.1"/>
    <property type="molecule type" value="Genomic_DNA"/>
</dbReference>